<dbReference type="Gene3D" id="3.90.640.20">
    <property type="entry name" value="Heat-shock cognate protein, ATPase"/>
    <property type="match status" value="1"/>
</dbReference>
<dbReference type="Pfam" id="PF11738">
    <property type="entry name" value="DUF3298"/>
    <property type="match status" value="1"/>
</dbReference>
<name>A0ABX3H4N7_PAEBO</name>
<dbReference type="InterPro" id="IPR021729">
    <property type="entry name" value="DUF3298"/>
</dbReference>
<dbReference type="SUPFAM" id="SSF55383">
    <property type="entry name" value="Copper amine oxidase, domain N"/>
    <property type="match status" value="1"/>
</dbReference>
<evidence type="ECO:0000259" key="2">
    <source>
        <dbReference type="Pfam" id="PF11738"/>
    </source>
</evidence>
<dbReference type="Gene3D" id="3.30.565.40">
    <property type="entry name" value="Fervidobacterium nodosum Rt17-B1 like"/>
    <property type="match status" value="1"/>
</dbReference>
<sequence length="363" mass="39612">MSKEQALKWGAGLMAAGLLLGGALLPAETSQAAAAKTQAKVNSSLVVLKTNGTISQHTGIVSAGKVWVPVAFMRDTLGMPLTYDKTEKTYTVGNGITRTKLMVSDYGTSISVNNYFLGEFEGKIINNRLYVPFDLLSDYLGYKGDWNAASGRLNVMKKTQNPITVTTETYSKDYKDAPIKLDYPQISGLDNAKAQAAINNTLKQTFLKYAEGAEKEIANRAKDDRPYEYEGGYVVTYNQDGVLSLVTSQYGYTGGAHGMTFRNAFTFSLKDGKQLLLGDLFGANPNYKKELNAKLAKLLKANGGYLGGFTGLNTEKDFYLKDGKAVLFFQLYEYTAYAAGFPEFTFTFKELLPSGSGPFAALK</sequence>
<comment type="caution">
    <text evidence="4">The sequence shown here is derived from an EMBL/GenBank/DDBJ whole genome shotgun (WGS) entry which is preliminary data.</text>
</comment>
<dbReference type="Pfam" id="PF13739">
    <property type="entry name" value="PdaC"/>
    <property type="match status" value="1"/>
</dbReference>
<accession>A0ABX3H4N7</accession>
<feature type="domain" description="DUF3298" evidence="2">
    <location>
        <begin position="279"/>
        <end position="348"/>
    </location>
</feature>
<evidence type="ECO:0000313" key="5">
    <source>
        <dbReference type="Proteomes" id="UP000187412"/>
    </source>
</evidence>
<proteinExistence type="predicted"/>
<evidence type="ECO:0000259" key="3">
    <source>
        <dbReference type="Pfam" id="PF13739"/>
    </source>
</evidence>
<feature type="domain" description="Copper amine oxidase-like N-terminal" evidence="1">
    <location>
        <begin position="59"/>
        <end position="151"/>
    </location>
</feature>
<evidence type="ECO:0000259" key="1">
    <source>
        <dbReference type="Pfam" id="PF07833"/>
    </source>
</evidence>
<protein>
    <recommendedName>
        <fullName evidence="6">Copper amine oxidase</fullName>
    </recommendedName>
</protein>
<reference evidence="4 5" key="1">
    <citation type="submission" date="2016-10" db="EMBL/GenBank/DDBJ databases">
        <title>Paenibacillus species isolates.</title>
        <authorList>
            <person name="Beno S.M."/>
        </authorList>
    </citation>
    <scope>NUCLEOTIDE SEQUENCE [LARGE SCALE GENOMIC DNA]</scope>
    <source>
        <strain evidence="4 5">FSL H7-0744</strain>
    </source>
</reference>
<dbReference type="InterPro" id="IPR037126">
    <property type="entry name" value="PdaC/RsiV-like_sf"/>
</dbReference>
<organism evidence="4 5">
    <name type="scientific">Paenibacillus borealis</name>
    <dbReference type="NCBI Taxonomy" id="160799"/>
    <lineage>
        <taxon>Bacteria</taxon>
        <taxon>Bacillati</taxon>
        <taxon>Bacillota</taxon>
        <taxon>Bacilli</taxon>
        <taxon>Bacillales</taxon>
        <taxon>Paenibacillaceae</taxon>
        <taxon>Paenibacillus</taxon>
    </lineage>
</organism>
<gene>
    <name evidence="4" type="ORF">BSK56_24995</name>
</gene>
<keyword evidence="5" id="KW-1185">Reference proteome</keyword>
<dbReference type="EMBL" id="MPTB01000038">
    <property type="protein sequence ID" value="OMD42831.1"/>
    <property type="molecule type" value="Genomic_DNA"/>
</dbReference>
<dbReference type="Pfam" id="PF07833">
    <property type="entry name" value="Cu_amine_oxidN1"/>
    <property type="match status" value="1"/>
</dbReference>
<evidence type="ECO:0008006" key="6">
    <source>
        <dbReference type="Google" id="ProtNLM"/>
    </source>
</evidence>
<feature type="domain" description="Deacetylase PdaC" evidence="3">
    <location>
        <begin position="179"/>
        <end position="260"/>
    </location>
</feature>
<dbReference type="InterPro" id="IPR036582">
    <property type="entry name" value="Mao_N_sf"/>
</dbReference>
<dbReference type="InterPro" id="IPR012854">
    <property type="entry name" value="Cu_amine_oxidase-like_N"/>
</dbReference>
<evidence type="ECO:0000313" key="4">
    <source>
        <dbReference type="EMBL" id="OMD42831.1"/>
    </source>
</evidence>
<dbReference type="InterPro" id="IPR025303">
    <property type="entry name" value="PdaC"/>
</dbReference>
<dbReference type="Proteomes" id="UP000187412">
    <property type="component" value="Unassembled WGS sequence"/>
</dbReference>